<keyword evidence="6 8" id="KW-0472">Membrane</keyword>
<keyword evidence="11" id="KW-1185">Reference proteome</keyword>
<keyword evidence="3" id="KW-1003">Cell membrane</keyword>
<keyword evidence="4 7" id="KW-0812">Transmembrane</keyword>
<comment type="similarity">
    <text evidence="2 7">Belongs to the cytochrome c oxidase subunit 3 family.</text>
</comment>
<organism evidence="10 11">
    <name type="scientific">Acidiphilium cryptum (strain JF-5)</name>
    <dbReference type="NCBI Taxonomy" id="349163"/>
    <lineage>
        <taxon>Bacteria</taxon>
        <taxon>Pseudomonadati</taxon>
        <taxon>Pseudomonadota</taxon>
        <taxon>Alphaproteobacteria</taxon>
        <taxon>Acetobacterales</taxon>
        <taxon>Acidocellaceae</taxon>
        <taxon>Acidiphilium</taxon>
    </lineage>
</organism>
<evidence type="ECO:0000256" key="8">
    <source>
        <dbReference type="SAM" id="Phobius"/>
    </source>
</evidence>
<dbReference type="KEGG" id="acr:Acry_1094"/>
<dbReference type="PROSITE" id="PS50253">
    <property type="entry name" value="COX3"/>
    <property type="match status" value="1"/>
</dbReference>
<dbReference type="InterPro" id="IPR024791">
    <property type="entry name" value="Cyt_c/ubiquinol_Oxase_su3"/>
</dbReference>
<dbReference type="AlphaFoldDB" id="A5FXH7"/>
<evidence type="ECO:0000256" key="3">
    <source>
        <dbReference type="ARBA" id="ARBA00022475"/>
    </source>
</evidence>
<dbReference type="EC" id="1.10.3.-" evidence="10"/>
<feature type="transmembrane region" description="Helical" evidence="8">
    <location>
        <begin position="182"/>
        <end position="200"/>
    </location>
</feature>
<dbReference type="GO" id="GO:0005886">
    <property type="term" value="C:plasma membrane"/>
    <property type="evidence" value="ECO:0007669"/>
    <property type="project" value="UniProtKB-SubCell"/>
</dbReference>
<feature type="transmembrane region" description="Helical" evidence="8">
    <location>
        <begin position="69"/>
        <end position="90"/>
    </location>
</feature>
<evidence type="ECO:0000256" key="5">
    <source>
        <dbReference type="ARBA" id="ARBA00022989"/>
    </source>
</evidence>
<dbReference type="InterPro" id="IPR035973">
    <property type="entry name" value="Cyt_c_oxidase_su3-like_sf"/>
</dbReference>
<evidence type="ECO:0000256" key="2">
    <source>
        <dbReference type="ARBA" id="ARBA00010581"/>
    </source>
</evidence>
<dbReference type="EMBL" id="CP000697">
    <property type="protein sequence ID" value="ABQ30309.1"/>
    <property type="molecule type" value="Genomic_DNA"/>
</dbReference>
<accession>A5FXH7</accession>
<dbReference type="PANTHER" id="PTHR11403">
    <property type="entry name" value="CYTOCHROME C OXIDASE SUBUNIT III"/>
    <property type="match status" value="1"/>
</dbReference>
<sequence length="204" mass="22299">MSETDLTLWVRGEPPAHDAIGTQTYGFWLYMMSDALIFAALFASYGVLDHAWNAAGGPTARAIVHPVEAFWQTILLFGAVLSGSLAMAGMKRRSRPAAAGFLLVAALLGTGFVALELRDLVTLVMAGDTPERSAFLSMFFLLVATHGLHVIFGLLWMGVMIVQVLAFGFTAPVVTRLLNMQMFWQFQAAIWVCVFVFVYLQGAM</sequence>
<gene>
    <name evidence="10" type="ordered locus">Acry_1094</name>
</gene>
<dbReference type="GO" id="GO:0019646">
    <property type="term" value="P:aerobic electron transport chain"/>
    <property type="evidence" value="ECO:0007669"/>
    <property type="project" value="InterPro"/>
</dbReference>
<feature type="transmembrane region" description="Helical" evidence="8">
    <location>
        <begin position="96"/>
        <end position="115"/>
    </location>
</feature>
<dbReference type="GO" id="GO:0016491">
    <property type="term" value="F:oxidoreductase activity"/>
    <property type="evidence" value="ECO:0007669"/>
    <property type="project" value="UniProtKB-KW"/>
</dbReference>
<feature type="transmembrane region" description="Helical" evidence="8">
    <location>
        <begin position="27"/>
        <end position="48"/>
    </location>
</feature>
<evidence type="ECO:0000259" key="9">
    <source>
        <dbReference type="PROSITE" id="PS50253"/>
    </source>
</evidence>
<dbReference type="PANTHER" id="PTHR11403:SF2">
    <property type="entry name" value="CYTOCHROME BO(3) UBIQUINOL OXIDASE SUBUNIT 3"/>
    <property type="match status" value="1"/>
</dbReference>
<evidence type="ECO:0000313" key="11">
    <source>
        <dbReference type="Proteomes" id="UP000000245"/>
    </source>
</evidence>
<protein>
    <submittedName>
        <fullName evidence="10">Cytochrome bo3 quinol oxidase subunit 3</fullName>
        <ecNumber evidence="10">1.10.3.-</ecNumber>
    </submittedName>
</protein>
<evidence type="ECO:0000313" key="10">
    <source>
        <dbReference type="EMBL" id="ABQ30309.1"/>
    </source>
</evidence>
<feature type="domain" description="Heme-copper oxidase subunit III family profile" evidence="9">
    <location>
        <begin position="25"/>
        <end position="203"/>
    </location>
</feature>
<comment type="subcellular location">
    <subcellularLocation>
        <location evidence="1 7">Cell membrane</location>
        <topology evidence="1 7">Multi-pass membrane protein</topology>
    </subcellularLocation>
</comment>
<dbReference type="STRING" id="349163.Acry_1094"/>
<dbReference type="Pfam" id="PF00510">
    <property type="entry name" value="COX3"/>
    <property type="match status" value="1"/>
</dbReference>
<dbReference type="HOGENOM" id="CLU_044071_3_1_5"/>
<evidence type="ECO:0000256" key="7">
    <source>
        <dbReference type="RuleBase" id="RU003376"/>
    </source>
</evidence>
<dbReference type="Gene3D" id="1.20.120.80">
    <property type="entry name" value="Cytochrome c oxidase, subunit III, four-helix bundle"/>
    <property type="match status" value="1"/>
</dbReference>
<evidence type="ECO:0000256" key="1">
    <source>
        <dbReference type="ARBA" id="ARBA00004651"/>
    </source>
</evidence>
<name>A5FXH7_ACICJ</name>
<dbReference type="InterPro" id="IPR013833">
    <property type="entry name" value="Cyt_c_oxidase_su3_a-hlx"/>
</dbReference>
<keyword evidence="10" id="KW-0560">Oxidoreductase</keyword>
<keyword evidence="5 8" id="KW-1133">Transmembrane helix</keyword>
<dbReference type="RefSeq" id="WP_011941986.1">
    <property type="nucleotide sequence ID" value="NC_009484.1"/>
</dbReference>
<dbReference type="Proteomes" id="UP000000245">
    <property type="component" value="Chromosome"/>
</dbReference>
<proteinExistence type="inferred from homology"/>
<evidence type="ECO:0000256" key="4">
    <source>
        <dbReference type="ARBA" id="ARBA00022692"/>
    </source>
</evidence>
<dbReference type="InterPro" id="IPR000298">
    <property type="entry name" value="Cyt_c_oxidase-like_su3"/>
</dbReference>
<dbReference type="eggNOG" id="COG1845">
    <property type="taxonomic scope" value="Bacteria"/>
</dbReference>
<reference evidence="10 11" key="1">
    <citation type="submission" date="2007-05" db="EMBL/GenBank/DDBJ databases">
        <title>Complete sequence of chromosome of Acidiphilium cryptum JF-5.</title>
        <authorList>
            <consortium name="US DOE Joint Genome Institute"/>
            <person name="Copeland A."/>
            <person name="Lucas S."/>
            <person name="Lapidus A."/>
            <person name="Barry K."/>
            <person name="Detter J.C."/>
            <person name="Glavina del Rio T."/>
            <person name="Hammon N."/>
            <person name="Israni S."/>
            <person name="Dalin E."/>
            <person name="Tice H."/>
            <person name="Pitluck S."/>
            <person name="Sims D."/>
            <person name="Brettin T."/>
            <person name="Bruce D."/>
            <person name="Han C."/>
            <person name="Schmutz J."/>
            <person name="Larimer F."/>
            <person name="Land M."/>
            <person name="Hauser L."/>
            <person name="Kyrpides N."/>
            <person name="Kim E."/>
            <person name="Magnuson T."/>
            <person name="Richardson P."/>
        </authorList>
    </citation>
    <scope>NUCLEOTIDE SEQUENCE [LARGE SCALE GENOMIC DNA]</scope>
    <source>
        <strain evidence="10 11">JF-5</strain>
    </source>
</reference>
<dbReference type="SUPFAM" id="SSF81452">
    <property type="entry name" value="Cytochrome c oxidase subunit III-like"/>
    <property type="match status" value="1"/>
</dbReference>
<evidence type="ECO:0000256" key="6">
    <source>
        <dbReference type="ARBA" id="ARBA00023136"/>
    </source>
</evidence>
<feature type="transmembrane region" description="Helical" evidence="8">
    <location>
        <begin position="135"/>
        <end position="162"/>
    </location>
</feature>
<dbReference type="GO" id="GO:0004129">
    <property type="term" value="F:cytochrome-c oxidase activity"/>
    <property type="evidence" value="ECO:0007669"/>
    <property type="project" value="InterPro"/>
</dbReference>